<gene>
    <name evidence="3" type="ORF">SKTS_05990</name>
</gene>
<dbReference type="InterPro" id="IPR013430">
    <property type="entry name" value="Toxin_antidote_HigA"/>
</dbReference>
<evidence type="ECO:0000259" key="2">
    <source>
        <dbReference type="PROSITE" id="PS50943"/>
    </source>
</evidence>
<proteinExistence type="predicted"/>
<keyword evidence="1" id="KW-0238">DNA-binding</keyword>
<dbReference type="PANTHER" id="PTHR36924:SF1">
    <property type="entry name" value="ANTITOXIN HIGA-1"/>
    <property type="match status" value="1"/>
</dbReference>
<accession>A0A6F8V7A1</accession>
<dbReference type="AlphaFoldDB" id="A0A6F8V7A1"/>
<dbReference type="KEGG" id="slac:SKTS_05990"/>
<organism evidence="3 4">
    <name type="scientific">Sulfurimicrobium lacus</name>
    <dbReference type="NCBI Taxonomy" id="2715678"/>
    <lineage>
        <taxon>Bacteria</taxon>
        <taxon>Pseudomonadati</taxon>
        <taxon>Pseudomonadota</taxon>
        <taxon>Betaproteobacteria</taxon>
        <taxon>Nitrosomonadales</taxon>
        <taxon>Sulfuricellaceae</taxon>
        <taxon>Sulfurimicrobium</taxon>
    </lineage>
</organism>
<name>A0A6F8V7A1_9PROT</name>
<dbReference type="PROSITE" id="PS50943">
    <property type="entry name" value="HTH_CROC1"/>
    <property type="match status" value="1"/>
</dbReference>
<dbReference type="PANTHER" id="PTHR36924">
    <property type="entry name" value="ANTITOXIN HIGA-1"/>
    <property type="match status" value="1"/>
</dbReference>
<evidence type="ECO:0000313" key="3">
    <source>
        <dbReference type="EMBL" id="BCB25713.1"/>
    </source>
</evidence>
<dbReference type="EMBL" id="AP022853">
    <property type="protein sequence ID" value="BCB25713.1"/>
    <property type="molecule type" value="Genomic_DNA"/>
</dbReference>
<evidence type="ECO:0000256" key="1">
    <source>
        <dbReference type="ARBA" id="ARBA00023125"/>
    </source>
</evidence>
<dbReference type="GO" id="GO:0003677">
    <property type="term" value="F:DNA binding"/>
    <property type="evidence" value="ECO:0007669"/>
    <property type="project" value="UniProtKB-KW"/>
</dbReference>
<dbReference type="InterPro" id="IPR010982">
    <property type="entry name" value="Lambda_DNA-bd_dom_sf"/>
</dbReference>
<dbReference type="RefSeq" id="WP_173060167.1">
    <property type="nucleotide sequence ID" value="NZ_AP022853.1"/>
</dbReference>
<sequence length="99" mass="11238">MRKVAPVSPGEMLEEEFLKPLGMTKYRLAKEIGVPPQRIGDIIAGKRSVTADTDLRLCRFFSLSDGWWLRLQVKYDTEIAKEGLAEVLKNIHPLERKAA</sequence>
<protein>
    <submittedName>
        <fullName evidence="3">Transcriptional regulator</fullName>
    </submittedName>
</protein>
<dbReference type="Gene3D" id="1.10.260.40">
    <property type="entry name" value="lambda repressor-like DNA-binding domains"/>
    <property type="match status" value="1"/>
</dbReference>
<dbReference type="InterPro" id="IPR001387">
    <property type="entry name" value="Cro/C1-type_HTH"/>
</dbReference>
<dbReference type="SMART" id="SM00530">
    <property type="entry name" value="HTH_XRE"/>
    <property type="match status" value="1"/>
</dbReference>
<dbReference type="Pfam" id="PF01381">
    <property type="entry name" value="HTH_3"/>
    <property type="match status" value="1"/>
</dbReference>
<dbReference type="SUPFAM" id="SSF47413">
    <property type="entry name" value="lambda repressor-like DNA-binding domains"/>
    <property type="match status" value="1"/>
</dbReference>
<reference evidence="4" key="1">
    <citation type="submission" date="2020-03" db="EMBL/GenBank/DDBJ databases">
        <title>Complete genome sequence of sulfur-oxidizing bacterium skT11.</title>
        <authorList>
            <person name="Kanda M."/>
            <person name="Kojima H."/>
            <person name="Fukui M."/>
        </authorList>
    </citation>
    <scope>NUCLEOTIDE SEQUENCE [LARGE SCALE GENOMIC DNA]</scope>
    <source>
        <strain evidence="4">skT11</strain>
    </source>
</reference>
<dbReference type="NCBIfam" id="TIGR02607">
    <property type="entry name" value="antidote_HigA"/>
    <property type="match status" value="1"/>
</dbReference>
<evidence type="ECO:0000313" key="4">
    <source>
        <dbReference type="Proteomes" id="UP000502260"/>
    </source>
</evidence>
<dbReference type="CDD" id="cd00093">
    <property type="entry name" value="HTH_XRE"/>
    <property type="match status" value="1"/>
</dbReference>
<feature type="domain" description="HTH cro/C1-type" evidence="2">
    <location>
        <begin position="21"/>
        <end position="68"/>
    </location>
</feature>
<keyword evidence="4" id="KW-1185">Reference proteome</keyword>
<dbReference type="Proteomes" id="UP000502260">
    <property type="component" value="Chromosome"/>
</dbReference>